<gene>
    <name evidence="1" type="ORF">PSAKL28_30220</name>
</gene>
<dbReference type="eggNOG" id="ENOG502ZWAT">
    <property type="taxonomic scope" value="Bacteria"/>
</dbReference>
<dbReference type="AlphaFoldDB" id="A0A077F9X3"/>
<sequence>MSPPSAMACTSPAARVAGRIEGAFLPGQIHGLLIGTLYVRPEGSPGALRARCQETLRGRRCSPPVPAGETTGSFCARMCAERYRPQPRNGSGAICSSDRR</sequence>
<name>A0A077F9X3_9PSED</name>
<protein>
    <submittedName>
        <fullName evidence="1">Uncharacterized protein</fullName>
    </submittedName>
</protein>
<dbReference type="KEGG" id="palk:PSAKL28_30220"/>
<evidence type="ECO:0000313" key="1">
    <source>
        <dbReference type="EMBL" id="AIL62212.1"/>
    </source>
</evidence>
<organism evidence="1 2">
    <name type="scientific">Pseudomonas alkylphenolica</name>
    <dbReference type="NCBI Taxonomy" id="237609"/>
    <lineage>
        <taxon>Bacteria</taxon>
        <taxon>Pseudomonadati</taxon>
        <taxon>Pseudomonadota</taxon>
        <taxon>Gammaproteobacteria</taxon>
        <taxon>Pseudomonadales</taxon>
        <taxon>Pseudomonadaceae</taxon>
        <taxon>Pseudomonas</taxon>
    </lineage>
</organism>
<dbReference type="EMBL" id="CP009048">
    <property type="protein sequence ID" value="AIL62212.1"/>
    <property type="molecule type" value="Genomic_DNA"/>
</dbReference>
<proteinExistence type="predicted"/>
<evidence type="ECO:0000313" key="2">
    <source>
        <dbReference type="Proteomes" id="UP000028931"/>
    </source>
</evidence>
<reference evidence="1 2" key="1">
    <citation type="submission" date="2014-07" db="EMBL/GenBank/DDBJ databases">
        <authorList>
            <person name="Lee K."/>
            <person name="Lim J.Y."/>
            <person name="Hwang I."/>
        </authorList>
    </citation>
    <scope>NUCLEOTIDE SEQUENCE [LARGE SCALE GENOMIC DNA]</scope>
    <source>
        <strain evidence="1 2">KL28</strain>
    </source>
</reference>
<dbReference type="HOGENOM" id="CLU_2303522_0_0_6"/>
<accession>A0A077F9X3</accession>
<dbReference type="Proteomes" id="UP000028931">
    <property type="component" value="Chromosome"/>
</dbReference>